<dbReference type="GO" id="GO:0005576">
    <property type="term" value="C:extracellular region"/>
    <property type="evidence" value="ECO:0007669"/>
    <property type="project" value="UniProtKB-SubCell"/>
</dbReference>
<keyword evidence="3" id="KW-0646">Protease inhibitor</keyword>
<gene>
    <name evidence="7" type="ORF">TSUD_294240</name>
</gene>
<accession>A0A2Z6M5E7</accession>
<keyword evidence="8" id="KW-1185">Reference proteome</keyword>
<dbReference type="PANTHER" id="PTHR33107:SF21">
    <property type="entry name" value="KUNITZ FAMILY TRYPSIN AND PROTEASE INHIBITOR PROTEIN"/>
    <property type="match status" value="1"/>
</dbReference>
<keyword evidence="6" id="KW-0732">Signal</keyword>
<proteinExistence type="predicted"/>
<sequence length="221" mass="24859">MKPTLLTTLSILLFALTTYFPLAFTQDIEKVKDTNGNPLVPGAKYYIWQTTTSGQKGGGLMLGLSGGTITPCPLTVIQEFCGDDIDDGSPVIFNVTDGGDVILEDLSNVEIEFDKKPDCAQSSKWVMVQNEDYFHTTWISIGSFQDPSDDIQIINGVFKIKKQGLGYKLVFFSKGTYFDIKRFNDVLGRRLVTEDTIIDPYHYHPFEVKFVNANRYRRSVV</sequence>
<dbReference type="Gene3D" id="2.80.10.50">
    <property type="match status" value="1"/>
</dbReference>
<dbReference type="InterPro" id="IPR011065">
    <property type="entry name" value="Kunitz_inhibitor_STI-like_sf"/>
</dbReference>
<keyword evidence="5" id="KW-1015">Disulfide bond</keyword>
<dbReference type="Pfam" id="PF00197">
    <property type="entry name" value="Kunitz_legume"/>
    <property type="match status" value="1"/>
</dbReference>
<dbReference type="Proteomes" id="UP000242715">
    <property type="component" value="Unassembled WGS sequence"/>
</dbReference>
<keyword evidence="4" id="KW-0722">Serine protease inhibitor</keyword>
<evidence type="ECO:0000313" key="7">
    <source>
        <dbReference type="EMBL" id="GAU26458.1"/>
    </source>
</evidence>
<comment type="subcellular location">
    <subcellularLocation>
        <location evidence="1">Secreted</location>
    </subcellularLocation>
</comment>
<evidence type="ECO:0000256" key="6">
    <source>
        <dbReference type="SAM" id="SignalP"/>
    </source>
</evidence>
<evidence type="ECO:0000313" key="8">
    <source>
        <dbReference type="Proteomes" id="UP000242715"/>
    </source>
</evidence>
<evidence type="ECO:0000256" key="4">
    <source>
        <dbReference type="ARBA" id="ARBA00022900"/>
    </source>
</evidence>
<name>A0A2Z6M5E7_TRISU</name>
<evidence type="ECO:0000256" key="3">
    <source>
        <dbReference type="ARBA" id="ARBA00022690"/>
    </source>
</evidence>
<dbReference type="EMBL" id="DF973336">
    <property type="protein sequence ID" value="GAU26458.1"/>
    <property type="molecule type" value="Genomic_DNA"/>
</dbReference>
<feature type="signal peptide" evidence="6">
    <location>
        <begin position="1"/>
        <end position="25"/>
    </location>
</feature>
<dbReference type="PANTHER" id="PTHR33107">
    <property type="entry name" value="KUNITZ TRYPSIN INHIBITOR 2"/>
    <property type="match status" value="1"/>
</dbReference>
<evidence type="ECO:0000256" key="2">
    <source>
        <dbReference type="ARBA" id="ARBA00022525"/>
    </source>
</evidence>
<dbReference type="CDD" id="cd23376">
    <property type="entry name" value="beta-trefoil_STI_DrTI"/>
    <property type="match status" value="1"/>
</dbReference>
<reference evidence="8" key="1">
    <citation type="journal article" date="2017" name="Front. Plant Sci.">
        <title>Climate Clever Clovers: New Paradigm to Reduce the Environmental Footprint of Ruminants by Breeding Low Methanogenic Forages Utilizing Haplotype Variation.</title>
        <authorList>
            <person name="Kaur P."/>
            <person name="Appels R."/>
            <person name="Bayer P.E."/>
            <person name="Keeble-Gagnere G."/>
            <person name="Wang J."/>
            <person name="Hirakawa H."/>
            <person name="Shirasawa K."/>
            <person name="Vercoe P."/>
            <person name="Stefanova K."/>
            <person name="Durmic Z."/>
            <person name="Nichols P."/>
            <person name="Revell C."/>
            <person name="Isobe S.N."/>
            <person name="Edwards D."/>
            <person name="Erskine W."/>
        </authorList>
    </citation>
    <scope>NUCLEOTIDE SEQUENCE [LARGE SCALE GENOMIC DNA]</scope>
    <source>
        <strain evidence="8">cv. Daliak</strain>
    </source>
</reference>
<keyword evidence="2" id="KW-0964">Secreted</keyword>
<evidence type="ECO:0000256" key="5">
    <source>
        <dbReference type="ARBA" id="ARBA00023157"/>
    </source>
</evidence>
<dbReference type="OrthoDB" id="1872570at2759"/>
<protein>
    <submittedName>
        <fullName evidence="7">Uncharacterized protein</fullName>
    </submittedName>
</protein>
<dbReference type="InterPro" id="IPR002160">
    <property type="entry name" value="Prot_inh_Kunz-lg"/>
</dbReference>
<dbReference type="SUPFAM" id="SSF50386">
    <property type="entry name" value="STI-like"/>
    <property type="match status" value="1"/>
</dbReference>
<dbReference type="GO" id="GO:0004867">
    <property type="term" value="F:serine-type endopeptidase inhibitor activity"/>
    <property type="evidence" value="ECO:0007669"/>
    <property type="project" value="UniProtKB-KW"/>
</dbReference>
<dbReference type="PROSITE" id="PS00283">
    <property type="entry name" value="SOYBEAN_KUNITZ"/>
    <property type="match status" value="1"/>
</dbReference>
<dbReference type="AlphaFoldDB" id="A0A2Z6M5E7"/>
<organism evidence="7 8">
    <name type="scientific">Trifolium subterraneum</name>
    <name type="common">Subterranean clover</name>
    <dbReference type="NCBI Taxonomy" id="3900"/>
    <lineage>
        <taxon>Eukaryota</taxon>
        <taxon>Viridiplantae</taxon>
        <taxon>Streptophyta</taxon>
        <taxon>Embryophyta</taxon>
        <taxon>Tracheophyta</taxon>
        <taxon>Spermatophyta</taxon>
        <taxon>Magnoliopsida</taxon>
        <taxon>eudicotyledons</taxon>
        <taxon>Gunneridae</taxon>
        <taxon>Pentapetalae</taxon>
        <taxon>rosids</taxon>
        <taxon>fabids</taxon>
        <taxon>Fabales</taxon>
        <taxon>Fabaceae</taxon>
        <taxon>Papilionoideae</taxon>
        <taxon>50 kb inversion clade</taxon>
        <taxon>NPAAA clade</taxon>
        <taxon>Hologalegina</taxon>
        <taxon>IRL clade</taxon>
        <taxon>Trifolieae</taxon>
        <taxon>Trifolium</taxon>
    </lineage>
</organism>
<dbReference type="SMART" id="SM00452">
    <property type="entry name" value="STI"/>
    <property type="match status" value="1"/>
</dbReference>
<feature type="chain" id="PRO_5016347559" evidence="6">
    <location>
        <begin position="26"/>
        <end position="221"/>
    </location>
</feature>
<evidence type="ECO:0000256" key="1">
    <source>
        <dbReference type="ARBA" id="ARBA00004613"/>
    </source>
</evidence>